<name>X4ZBS6_9BACL</name>
<dbReference type="InterPro" id="IPR020115">
    <property type="entry name" value="Fin"/>
</dbReference>
<dbReference type="STRING" id="1268072.PSAB_00190"/>
<dbReference type="Pfam" id="PF10955">
    <property type="entry name" value="Fin"/>
    <property type="match status" value="1"/>
</dbReference>
<dbReference type="Proteomes" id="UP000019772">
    <property type="component" value="Chromosome"/>
</dbReference>
<evidence type="ECO:0000313" key="2">
    <source>
        <dbReference type="Proteomes" id="UP000019772"/>
    </source>
</evidence>
<reference evidence="1 2" key="1">
    <citation type="journal article" date="2014" name="PLoS Genet.">
        <title>Comparative Genomic Analysis of N2-Fixing and Non-N2-Fixing Paenibacillus spp.: Organization, Evolution and Expression of the Nitrogen Fixation Genes.</title>
        <authorList>
            <person name="Xie J.B."/>
            <person name="Du Z."/>
            <person name="Bai L."/>
            <person name="Tian C."/>
            <person name="Zhang Y."/>
            <person name="Xie J.Y."/>
            <person name="Wang T."/>
            <person name="Liu X."/>
            <person name="Chen X."/>
            <person name="Cheng Q."/>
            <person name="Chen S."/>
            <person name="Li J."/>
        </authorList>
    </citation>
    <scope>NUCLEOTIDE SEQUENCE [LARGE SCALE GENOMIC DNA]</scope>
    <source>
        <strain evidence="1 2">T27</strain>
    </source>
</reference>
<dbReference type="eggNOG" id="ENOG5033CVR">
    <property type="taxonomic scope" value="Bacteria"/>
</dbReference>
<sequence length="52" mass="5776">MQLGLHSLTPAERRDIIAYDSDGEITVRVTCDYCKQALDNNPELSLLASPLQ</sequence>
<proteinExistence type="predicted"/>
<dbReference type="PATRIC" id="fig|1268072.3.peg.40"/>
<dbReference type="AlphaFoldDB" id="X4ZBS6"/>
<dbReference type="KEGG" id="psab:PSAB_00190"/>
<dbReference type="EMBL" id="CP004078">
    <property type="protein sequence ID" value="AHV94982.1"/>
    <property type="molecule type" value="Genomic_DNA"/>
</dbReference>
<dbReference type="HOGENOM" id="CLU_3082702_0_0_9"/>
<keyword evidence="2" id="KW-1185">Reference proteome</keyword>
<organism evidence="1 2">
    <name type="scientific">Paenibacillus sabinae T27</name>
    <dbReference type="NCBI Taxonomy" id="1268072"/>
    <lineage>
        <taxon>Bacteria</taxon>
        <taxon>Bacillati</taxon>
        <taxon>Bacillota</taxon>
        <taxon>Bacilli</taxon>
        <taxon>Bacillales</taxon>
        <taxon>Paenibacillaceae</taxon>
        <taxon>Paenibacillus</taxon>
    </lineage>
</organism>
<accession>X4ZBS6</accession>
<gene>
    <name evidence="1" type="ORF">PSAB_00190</name>
</gene>
<protein>
    <submittedName>
        <fullName evidence="1">Uncharacterized protein</fullName>
    </submittedName>
</protein>
<dbReference type="GO" id="GO:0010468">
    <property type="term" value="P:regulation of gene expression"/>
    <property type="evidence" value="ECO:0007669"/>
    <property type="project" value="InterPro"/>
</dbReference>
<evidence type="ECO:0000313" key="1">
    <source>
        <dbReference type="EMBL" id="AHV94982.1"/>
    </source>
</evidence>